<comment type="subcellular location">
    <subcellularLocation>
        <location evidence="3">Cytoplasm</location>
    </subcellularLocation>
</comment>
<keyword evidence="2 3" id="KW-0690">Ribosome biogenesis</keyword>
<dbReference type="InterPro" id="IPR028989">
    <property type="entry name" value="RimP_N"/>
</dbReference>
<evidence type="ECO:0000256" key="2">
    <source>
        <dbReference type="ARBA" id="ARBA00022517"/>
    </source>
</evidence>
<dbReference type="GO" id="GO:0000028">
    <property type="term" value="P:ribosomal small subunit assembly"/>
    <property type="evidence" value="ECO:0007669"/>
    <property type="project" value="TreeGrafter"/>
</dbReference>
<proteinExistence type="inferred from homology"/>
<dbReference type="Pfam" id="PF02576">
    <property type="entry name" value="RimP_N"/>
    <property type="match status" value="1"/>
</dbReference>
<dbReference type="Proteomes" id="UP000315525">
    <property type="component" value="Unassembled WGS sequence"/>
</dbReference>
<evidence type="ECO:0000259" key="4">
    <source>
        <dbReference type="Pfam" id="PF02576"/>
    </source>
</evidence>
<protein>
    <recommendedName>
        <fullName evidence="3">Ribosome maturation factor RimP</fullName>
    </recommendedName>
</protein>
<sequence length="149" mass="16666">MVNPISGLWLLIKSDLEEVGCELVDLELKKVSSSTLIRVYVDKAGGVTLSEITEAIKKVRDRLDQTNLVEGNYELEVSSPGSKRSLRKEGELERFPGRLVKLYLKDGSTRTGTIAQVTSESLRLKKEAGDIDEIKRGNIRDMHLLFCCN</sequence>
<evidence type="ECO:0000313" key="5">
    <source>
        <dbReference type="EMBL" id="TET45767.1"/>
    </source>
</evidence>
<accession>A0A523UT92</accession>
<comment type="caution">
    <text evidence="5">The sequence shown here is derived from an EMBL/GenBank/DDBJ whole genome shotgun (WGS) entry which is preliminary data.</text>
</comment>
<keyword evidence="1 3" id="KW-0963">Cytoplasm</keyword>
<dbReference type="GO" id="GO:0006412">
    <property type="term" value="P:translation"/>
    <property type="evidence" value="ECO:0007669"/>
    <property type="project" value="TreeGrafter"/>
</dbReference>
<dbReference type="PANTHER" id="PTHR33867">
    <property type="entry name" value="RIBOSOME MATURATION FACTOR RIMP"/>
    <property type="match status" value="1"/>
</dbReference>
<evidence type="ECO:0000256" key="3">
    <source>
        <dbReference type="HAMAP-Rule" id="MF_01077"/>
    </source>
</evidence>
<gene>
    <name evidence="3" type="primary">rimP</name>
    <name evidence="5" type="ORF">E3J62_06240</name>
</gene>
<dbReference type="EMBL" id="SOJN01000075">
    <property type="protein sequence ID" value="TET45767.1"/>
    <property type="molecule type" value="Genomic_DNA"/>
</dbReference>
<reference evidence="5 6" key="1">
    <citation type="submission" date="2019-03" db="EMBL/GenBank/DDBJ databases">
        <title>Metabolic potential of uncultured bacteria and archaea associated with petroleum seepage in deep-sea sediments.</title>
        <authorList>
            <person name="Dong X."/>
            <person name="Hubert C."/>
        </authorList>
    </citation>
    <scope>NUCLEOTIDE SEQUENCE [LARGE SCALE GENOMIC DNA]</scope>
    <source>
        <strain evidence="5">E44_bin18</strain>
    </source>
</reference>
<evidence type="ECO:0000256" key="1">
    <source>
        <dbReference type="ARBA" id="ARBA00022490"/>
    </source>
</evidence>
<dbReference type="InterPro" id="IPR003728">
    <property type="entry name" value="Ribosome_maturation_RimP"/>
</dbReference>
<dbReference type="SUPFAM" id="SSF75420">
    <property type="entry name" value="YhbC-like, N-terminal domain"/>
    <property type="match status" value="1"/>
</dbReference>
<feature type="domain" description="Ribosome maturation factor RimP N-terminal" evidence="4">
    <location>
        <begin position="12"/>
        <end position="81"/>
    </location>
</feature>
<evidence type="ECO:0000313" key="6">
    <source>
        <dbReference type="Proteomes" id="UP000315525"/>
    </source>
</evidence>
<dbReference type="AlphaFoldDB" id="A0A523UT92"/>
<comment type="similarity">
    <text evidence="3">Belongs to the RimP family.</text>
</comment>
<dbReference type="HAMAP" id="MF_01077">
    <property type="entry name" value="RimP"/>
    <property type="match status" value="1"/>
</dbReference>
<dbReference type="InterPro" id="IPR035956">
    <property type="entry name" value="RimP_N_sf"/>
</dbReference>
<organism evidence="5 6">
    <name type="scientific">candidate division TA06 bacterium</name>
    <dbReference type="NCBI Taxonomy" id="2250710"/>
    <lineage>
        <taxon>Bacteria</taxon>
        <taxon>Bacteria division TA06</taxon>
    </lineage>
</organism>
<dbReference type="Gene3D" id="3.30.300.70">
    <property type="entry name" value="RimP-like superfamily, N-terminal"/>
    <property type="match status" value="1"/>
</dbReference>
<comment type="function">
    <text evidence="3">Required for maturation of 30S ribosomal subunits.</text>
</comment>
<dbReference type="PANTHER" id="PTHR33867:SF1">
    <property type="entry name" value="RIBOSOME MATURATION FACTOR RIMP"/>
    <property type="match status" value="1"/>
</dbReference>
<dbReference type="GO" id="GO:0005829">
    <property type="term" value="C:cytosol"/>
    <property type="evidence" value="ECO:0007669"/>
    <property type="project" value="TreeGrafter"/>
</dbReference>
<name>A0A523UT92_UNCT6</name>